<evidence type="ECO:0000259" key="5">
    <source>
        <dbReference type="Pfam" id="PF02836"/>
    </source>
</evidence>
<dbReference type="SUPFAM" id="SSF49303">
    <property type="entry name" value="beta-Galactosidase/glucuronidase domain"/>
    <property type="match status" value="1"/>
</dbReference>
<gene>
    <name evidence="7" type="ORF">KTS45_17210</name>
</gene>
<dbReference type="Pfam" id="PF00703">
    <property type="entry name" value="Glyco_hydro_2"/>
    <property type="match status" value="1"/>
</dbReference>
<dbReference type="Pfam" id="PF02836">
    <property type="entry name" value="Glyco_hydro_2_C"/>
    <property type="match status" value="1"/>
</dbReference>
<dbReference type="SUPFAM" id="SSF49785">
    <property type="entry name" value="Galactose-binding domain-like"/>
    <property type="match status" value="1"/>
</dbReference>
<dbReference type="InterPro" id="IPR006103">
    <property type="entry name" value="Glyco_hydro_2_cat"/>
</dbReference>
<dbReference type="InterPro" id="IPR017853">
    <property type="entry name" value="GH"/>
</dbReference>
<dbReference type="PROSITE" id="PS00608">
    <property type="entry name" value="GLYCOSYL_HYDROL_F2_2"/>
    <property type="match status" value="1"/>
</dbReference>
<reference evidence="7 8" key="1">
    <citation type="submission" date="2021-06" db="EMBL/GenBank/DDBJ databases">
        <title>New haloarchaea isolates fom saline soil.</title>
        <authorList>
            <person name="Duran-Viseras A."/>
            <person name="Sanchez-Porro C.S."/>
            <person name="Ventosa A."/>
        </authorList>
    </citation>
    <scope>NUCLEOTIDE SEQUENCE [LARGE SCALE GENOMIC DNA]</scope>
    <source>
        <strain evidence="7 8">JCM 183640</strain>
    </source>
</reference>
<evidence type="ECO:0000256" key="3">
    <source>
        <dbReference type="ARBA" id="ARBA00023295"/>
    </source>
</evidence>
<dbReference type="AlphaFoldDB" id="A0A8J7YCW7"/>
<dbReference type="InterPro" id="IPR006102">
    <property type="entry name" value="Ig-like_GH2"/>
</dbReference>
<organism evidence="7 8">
    <name type="scientific">Haloarcula limicola</name>
    <dbReference type="NCBI Taxonomy" id="1429915"/>
    <lineage>
        <taxon>Archaea</taxon>
        <taxon>Methanobacteriati</taxon>
        <taxon>Methanobacteriota</taxon>
        <taxon>Stenosarchaea group</taxon>
        <taxon>Halobacteria</taxon>
        <taxon>Halobacteriales</taxon>
        <taxon>Haloarculaceae</taxon>
        <taxon>Haloarcula</taxon>
    </lineage>
</organism>
<dbReference type="InterPro" id="IPR006104">
    <property type="entry name" value="Glyco_hydro_2_N"/>
</dbReference>
<dbReference type="EMBL" id="JAHQXF010000003">
    <property type="protein sequence ID" value="MBV0925944.1"/>
    <property type="molecule type" value="Genomic_DNA"/>
</dbReference>
<feature type="domain" description="Glycoside hydrolase family 2 immunoglobulin-like beta-sandwich" evidence="4">
    <location>
        <begin position="201"/>
        <end position="295"/>
    </location>
</feature>
<proteinExistence type="inferred from homology"/>
<comment type="caution">
    <text evidence="7">The sequence shown here is derived from an EMBL/GenBank/DDBJ whole genome shotgun (WGS) entry which is preliminary data.</text>
</comment>
<dbReference type="InterPro" id="IPR006101">
    <property type="entry name" value="Glyco_hydro_2"/>
</dbReference>
<comment type="similarity">
    <text evidence="1">Belongs to the glycosyl hydrolase 2 family.</text>
</comment>
<dbReference type="GO" id="GO:0004553">
    <property type="term" value="F:hydrolase activity, hydrolyzing O-glycosyl compounds"/>
    <property type="evidence" value="ECO:0007669"/>
    <property type="project" value="InterPro"/>
</dbReference>
<name>A0A8J7YCW7_9EURY</name>
<dbReference type="InterPro" id="IPR036156">
    <property type="entry name" value="Beta-gal/glucu_dom_sf"/>
</dbReference>
<accession>A0A8J7YCW7</accession>
<dbReference type="RefSeq" id="WP_162318842.1">
    <property type="nucleotide sequence ID" value="NZ_JAHQXF010000003.1"/>
</dbReference>
<dbReference type="PANTHER" id="PTHR42732">
    <property type="entry name" value="BETA-GALACTOSIDASE"/>
    <property type="match status" value="1"/>
</dbReference>
<dbReference type="PRINTS" id="PR00132">
    <property type="entry name" value="GLHYDRLASE2"/>
</dbReference>
<dbReference type="Pfam" id="PF02837">
    <property type="entry name" value="Glyco_hydro_2_N"/>
    <property type="match status" value="1"/>
</dbReference>
<evidence type="ECO:0000313" key="8">
    <source>
        <dbReference type="Proteomes" id="UP000766550"/>
    </source>
</evidence>
<dbReference type="InterPro" id="IPR013783">
    <property type="entry name" value="Ig-like_fold"/>
</dbReference>
<keyword evidence="3" id="KW-0326">Glycosidase</keyword>
<dbReference type="Gene3D" id="3.20.20.80">
    <property type="entry name" value="Glycosidases"/>
    <property type="match status" value="1"/>
</dbReference>
<evidence type="ECO:0000259" key="6">
    <source>
        <dbReference type="Pfam" id="PF02837"/>
    </source>
</evidence>
<evidence type="ECO:0000256" key="2">
    <source>
        <dbReference type="ARBA" id="ARBA00022801"/>
    </source>
</evidence>
<protein>
    <submittedName>
        <fullName evidence="7">Beta-glucuronidase</fullName>
    </submittedName>
</protein>
<evidence type="ECO:0000256" key="1">
    <source>
        <dbReference type="ARBA" id="ARBA00007401"/>
    </source>
</evidence>
<dbReference type="GO" id="GO:0005975">
    <property type="term" value="P:carbohydrate metabolic process"/>
    <property type="evidence" value="ECO:0007669"/>
    <property type="project" value="InterPro"/>
</dbReference>
<dbReference type="Gene3D" id="2.60.40.10">
    <property type="entry name" value="Immunoglobulins"/>
    <property type="match status" value="1"/>
</dbReference>
<dbReference type="Proteomes" id="UP000766550">
    <property type="component" value="Unassembled WGS sequence"/>
</dbReference>
<dbReference type="PANTHER" id="PTHR42732:SF1">
    <property type="entry name" value="BETA-MANNOSIDASE"/>
    <property type="match status" value="1"/>
</dbReference>
<dbReference type="Gene3D" id="2.60.120.260">
    <property type="entry name" value="Galactose-binding domain-like"/>
    <property type="match status" value="1"/>
</dbReference>
<evidence type="ECO:0000259" key="4">
    <source>
        <dbReference type="Pfam" id="PF00703"/>
    </source>
</evidence>
<sequence>MQLLTYPRDSYSLDGEWQAIPDQYEMFRDYFDDFVDDEDGDSAALPDDEGQPALSFESIYEPSASGTDDITDFNIYDGYSVAVPSSWGEEIPEFRHFEGWVWFARTFDREAIDERDRTFLRFGAVNYKAEVWLNGERLGEHEGGYTPFSFEVSDELRDGENVIVLRMDNERYEDGIPNESTDWYNFGGVNRSVDLVSVPETYLRNFKVETTVGDDSVDVRVDAWLDGPDADAEASVTLPELGVDESLTSDSDGRLSAELSFDRDDLTLWSPDDPRLYEIELAYGTDAVTDRVGFREVEVRGSDILVNGEEIWLRGIALHEEVAGKGRALDTEDVQTRFQWINELSCNFARLAHYPHTEEMARTADEEGILLWEEVPAYWDVNFGDEDVQELYRQQLRELIQRDWNRASVALWSIANETDHNDETRNEVLPEMAEYVRSLDDTRLVTAACFADETDDGIVVRDPLEDDLDVVGINEYFGWYYGDSDDMQHFQDDPDGTPVVISETGGGAKWGNHGTEDDRWTEEYQAAIYRGQTEAAAANEQVAGMSPWILFDFRAPMRQNEYQRGYNRKGVVDQHGRKKKSFHVLRDFYTSNPRQ</sequence>
<dbReference type="SUPFAM" id="SSF51445">
    <property type="entry name" value="(Trans)glycosidases"/>
    <property type="match status" value="1"/>
</dbReference>
<evidence type="ECO:0000313" key="7">
    <source>
        <dbReference type="EMBL" id="MBV0925944.1"/>
    </source>
</evidence>
<feature type="domain" description="Glycoside hydrolase family 2 catalytic" evidence="5">
    <location>
        <begin position="297"/>
        <end position="589"/>
    </location>
</feature>
<dbReference type="OrthoDB" id="38162at2157"/>
<dbReference type="InterPro" id="IPR051913">
    <property type="entry name" value="GH2_Domain-Containing"/>
</dbReference>
<keyword evidence="8" id="KW-1185">Reference proteome</keyword>
<keyword evidence="2" id="KW-0378">Hydrolase</keyword>
<dbReference type="InterPro" id="IPR023232">
    <property type="entry name" value="Glyco_hydro_2_AS"/>
</dbReference>
<dbReference type="InterPro" id="IPR008979">
    <property type="entry name" value="Galactose-bd-like_sf"/>
</dbReference>
<feature type="domain" description="Glycosyl hydrolases family 2 sugar binding" evidence="6">
    <location>
        <begin position="90"/>
        <end position="199"/>
    </location>
</feature>